<proteinExistence type="predicted"/>
<dbReference type="WBParaSite" id="ES5_v2.g6713.t1">
    <property type="protein sequence ID" value="ES5_v2.g6713.t1"/>
    <property type="gene ID" value="ES5_v2.g6713"/>
</dbReference>
<evidence type="ECO:0000313" key="2">
    <source>
        <dbReference type="WBParaSite" id="ES5_v2.g6713.t1"/>
    </source>
</evidence>
<protein>
    <submittedName>
        <fullName evidence="2">Amino acid permease/ SLC12A domain-containing protein</fullName>
    </submittedName>
</protein>
<sequence length="587" mass="66250">MWSNFSSRWLRKKRLDSEQLLHSEWNRRLGIFSLAGIGGVLSLATVLFLILPRVFSVGSIAPPLPSVLIFITVHFFVAKQLSSIARILPRNCLIYELAYSTHSESLAFILGWTQLIDALSFTAILAKSLCEHICLLFKSAIHGYLKSTNSELDTSYLENFDIFPIALILIGAGIMCCSLRVLATVTLVLLISALFTVTSTTVVAVLHNIQQLRITSLGFPYNYEQISAEIHWLFLGILCLECFSHVSEETEQPRKTLPRMFPLISKTSAALLIGAMFAYFPFTQKLHFHEKVLLPNVFNSISIYSARYLLSVGAVCALSGSLLVSFLPSSRLLCAMTRDRLILFPIKLLKLHGKGGSPRCSILCCAFLSACLVIVPRDFLLSMLPISICMRIFCQSLLVYRICFTPDKIGLQRGATKYNRLRRNVSEFEDASEALDDGYSCISSEEPDQDDEILTHICEINNRQNSEWISMLDTVENGYQNYLSEIEQNHNHLNSASRDKHDCFQSSCGEYQISGEIQGKLRASARYHIYESEFENNPFHCQRLNGQEPEPFANPEIAKKLSMKYLRVFVAFTMLSAIAYKTLRESE</sequence>
<organism evidence="1 2">
    <name type="scientific">Panagrolaimus sp. ES5</name>
    <dbReference type="NCBI Taxonomy" id="591445"/>
    <lineage>
        <taxon>Eukaryota</taxon>
        <taxon>Metazoa</taxon>
        <taxon>Ecdysozoa</taxon>
        <taxon>Nematoda</taxon>
        <taxon>Chromadorea</taxon>
        <taxon>Rhabditida</taxon>
        <taxon>Tylenchina</taxon>
        <taxon>Panagrolaimomorpha</taxon>
        <taxon>Panagrolaimoidea</taxon>
        <taxon>Panagrolaimidae</taxon>
        <taxon>Panagrolaimus</taxon>
    </lineage>
</organism>
<dbReference type="Proteomes" id="UP000887579">
    <property type="component" value="Unplaced"/>
</dbReference>
<name>A0AC34GQ60_9BILA</name>
<evidence type="ECO:0000313" key="1">
    <source>
        <dbReference type="Proteomes" id="UP000887579"/>
    </source>
</evidence>
<reference evidence="2" key="1">
    <citation type="submission" date="2022-11" db="UniProtKB">
        <authorList>
            <consortium name="WormBaseParasite"/>
        </authorList>
    </citation>
    <scope>IDENTIFICATION</scope>
</reference>
<accession>A0AC34GQ60</accession>